<comment type="caution">
    <text evidence="3">The sequence shown here is derived from an EMBL/GenBank/DDBJ whole genome shotgun (WGS) entry which is preliminary data.</text>
</comment>
<evidence type="ECO:0008006" key="5">
    <source>
        <dbReference type="Google" id="ProtNLM"/>
    </source>
</evidence>
<dbReference type="InterPro" id="IPR025452">
    <property type="entry name" value="DUF4218"/>
</dbReference>
<dbReference type="PANTHER" id="PTHR10775:SF182">
    <property type="entry name" value="TRANSPOSON, EN_SPM-LIKE, TRANSPOSASE-ASSOCIATED DOMAIN PROTEIN-RELATED"/>
    <property type="match status" value="1"/>
</dbReference>
<dbReference type="Pfam" id="PF13952">
    <property type="entry name" value="DUF4216"/>
    <property type="match status" value="1"/>
</dbReference>
<evidence type="ECO:0000313" key="4">
    <source>
        <dbReference type="Proteomes" id="UP000288805"/>
    </source>
</evidence>
<accession>A0A438E7A5</accession>
<name>A0A438E7A5_VITVI</name>
<dbReference type="Proteomes" id="UP000288805">
    <property type="component" value="Unassembled WGS sequence"/>
</dbReference>
<gene>
    <name evidence="3" type="ORF">CK203_107085</name>
</gene>
<sequence>MWYFPPIPRFRRLFRSPTVAKDLIWHSQEREFDGKLRHPSDSPSWKLVDHRWPDFASEPRNLRLAISADGINPHSSMSSRHSCWPIIMVIYNLPLWLCMKRKFMMLSLLISGPRQPGNDIDVYLAPLLDDLKLLWEVGVESYDAHQQELFTLRFVLLWTINDFPAYGNLSGCTVKGYFACSICGEDTYSHRLKHGKKNSYTGHRRFLPCNHPFRKQKKAFNGEQEFRSPLQPLSGEEILRKIDVICNSWGKNKMTRGKLNVKTRNYWKKKSIFFDLEYWKYLHVRHNLDVMHIEKNVCESIIGTLLNIPSKTKDGLNSHLELLEMGLRCELGPRFESNRTYLPPACYTLSKVEKKLFCQTLSQLKVPEGYCSNTKNLVSMEDLKLYGLKSHDYHALMQHKVVDVPALDKLQNDVVVTLCLLEKYFPPSFFDIMLHLTVHLVREIEVAIGNNEPISETLKWIAHGPSHYVSKYHGYVINGCRYHSKERDDLQATQNSGVSIVASTMQIASAKDQKPVFGELYFYGIINQIWDLDYTMFRIPVFKCDWVDNKNGIKVDDLSFTLVDFNKIAHKSDPFILASQAKQVFYVQDQLDPRWSVVLSTPQKDFLDKEGSDDLVDNSIEHHPFIGTLLEIEAFDAMDDSDAICIRGDCEGIWIENKSSV</sequence>
<dbReference type="Pfam" id="PF13960">
    <property type="entry name" value="DUF4218"/>
    <property type="match status" value="1"/>
</dbReference>
<evidence type="ECO:0000313" key="3">
    <source>
        <dbReference type="EMBL" id="RVW43573.1"/>
    </source>
</evidence>
<dbReference type="AlphaFoldDB" id="A0A438E7A5"/>
<protein>
    <recommendedName>
        <fullName evidence="5">DUF4216 domain-containing protein</fullName>
    </recommendedName>
</protein>
<proteinExistence type="predicted"/>
<dbReference type="InterPro" id="IPR025312">
    <property type="entry name" value="DUF4216"/>
</dbReference>
<feature type="domain" description="DUF4218" evidence="2">
    <location>
        <begin position="399"/>
        <end position="447"/>
    </location>
</feature>
<evidence type="ECO:0000259" key="1">
    <source>
        <dbReference type="Pfam" id="PF13952"/>
    </source>
</evidence>
<organism evidence="3 4">
    <name type="scientific">Vitis vinifera</name>
    <name type="common">Grape</name>
    <dbReference type="NCBI Taxonomy" id="29760"/>
    <lineage>
        <taxon>Eukaryota</taxon>
        <taxon>Viridiplantae</taxon>
        <taxon>Streptophyta</taxon>
        <taxon>Embryophyta</taxon>
        <taxon>Tracheophyta</taxon>
        <taxon>Spermatophyta</taxon>
        <taxon>Magnoliopsida</taxon>
        <taxon>eudicotyledons</taxon>
        <taxon>Gunneridae</taxon>
        <taxon>Pentapetalae</taxon>
        <taxon>rosids</taxon>
        <taxon>Vitales</taxon>
        <taxon>Vitaceae</taxon>
        <taxon>Viteae</taxon>
        <taxon>Vitis</taxon>
    </lineage>
</organism>
<reference evidence="3 4" key="1">
    <citation type="journal article" date="2018" name="PLoS Genet.">
        <title>Population sequencing reveals clonal diversity and ancestral inbreeding in the grapevine cultivar Chardonnay.</title>
        <authorList>
            <person name="Roach M.J."/>
            <person name="Johnson D.L."/>
            <person name="Bohlmann J."/>
            <person name="van Vuuren H.J."/>
            <person name="Jones S.J."/>
            <person name="Pretorius I.S."/>
            <person name="Schmidt S.A."/>
            <person name="Borneman A.R."/>
        </authorList>
    </citation>
    <scope>NUCLEOTIDE SEQUENCE [LARGE SCALE GENOMIC DNA]</scope>
    <source>
        <strain evidence="4">cv. Chardonnay</strain>
        <tissue evidence="3">Leaf</tissue>
    </source>
</reference>
<dbReference type="InterPro" id="IPR004242">
    <property type="entry name" value="Transposase_21"/>
</dbReference>
<dbReference type="EMBL" id="QGNW01001375">
    <property type="protein sequence ID" value="RVW43573.1"/>
    <property type="molecule type" value="Genomic_DNA"/>
</dbReference>
<dbReference type="PANTHER" id="PTHR10775">
    <property type="entry name" value="OS08G0208400 PROTEIN"/>
    <property type="match status" value="1"/>
</dbReference>
<dbReference type="Pfam" id="PF02992">
    <property type="entry name" value="Transposase_21"/>
    <property type="match status" value="1"/>
</dbReference>
<feature type="domain" description="DUF4216" evidence="1">
    <location>
        <begin position="530"/>
        <end position="598"/>
    </location>
</feature>
<evidence type="ECO:0000259" key="2">
    <source>
        <dbReference type="Pfam" id="PF13960"/>
    </source>
</evidence>